<evidence type="ECO:0000313" key="4">
    <source>
        <dbReference type="Proteomes" id="UP000472335"/>
    </source>
</evidence>
<dbReference type="Proteomes" id="UP000472335">
    <property type="component" value="Unassembled WGS sequence"/>
</dbReference>
<dbReference type="PANTHER" id="PTHR42998:SF1">
    <property type="entry name" value="TYPE I RESTRICTION ENZYME HINDI METHYLASE SUBUNIT"/>
    <property type="match status" value="1"/>
</dbReference>
<dbReference type="GO" id="GO:0008170">
    <property type="term" value="F:N-methyltransferase activity"/>
    <property type="evidence" value="ECO:0007669"/>
    <property type="project" value="InterPro"/>
</dbReference>
<keyword evidence="4" id="KW-1185">Reference proteome</keyword>
<dbReference type="RefSeq" id="WP_165266863.1">
    <property type="nucleotide sequence ID" value="NZ_JAAKZY010000188.1"/>
</dbReference>
<dbReference type="Gene3D" id="3.40.50.150">
    <property type="entry name" value="Vaccinia Virus protein VP39"/>
    <property type="match status" value="1"/>
</dbReference>
<dbReference type="InterPro" id="IPR003356">
    <property type="entry name" value="DNA_methylase_A-5"/>
</dbReference>
<sequence>MSDFDDVLVSRADIARLAGVQRPAVTNWERRHQDFPDPVADRAGGIDDVEVFRAVDVLEWLERRTIPANARRSEELAGTTYGDRFRTSLGGARTGALLKVVEHLGGRETEHLRGELSVADYVTVLLSLVYVRGCRPDEWRRVTAEATRHQFPHSGELLVRRLAAIVEQGLGPGPEELFLALSGRIGDSRLADIVRLLDEAGQAKQTEHAQAFEWLLARYGELAGRTAGDFFTPRAAVDLVSKLVTSDAQDVRSVHDPFVRAGELLSASLDAVAAAQQGTHPPEASGAGVGEHPLALAGMNLALHGLSHADLQPGHTAPSAGLGPGRGGFDRVVANPPFNARLPERSAEPGHWLYGQPPRHNANFDWLQYVVASLAPGGRAAVLMPDIAAFSSNPSERRIRSAMVEDGAVEALIALPPQLFTTTSISVTIWLLRHPPGSCDEVLFIDAGQFGAMISRVQRALAPDETEGIFREYSSWNAARAAGRPYPGTPGMSRAVPLAEIRKRDYSLSPAVHLASSDPSDARSADPRELNALAGRLAELHGRARDADAAVDELLRRYGL</sequence>
<dbReference type="AlphaFoldDB" id="A0A6G4VI37"/>
<dbReference type="PRINTS" id="PR00507">
    <property type="entry name" value="N12N6MTFRASE"/>
</dbReference>
<evidence type="ECO:0000313" key="3">
    <source>
        <dbReference type="EMBL" id="NGO13433.1"/>
    </source>
</evidence>
<keyword evidence="3" id="KW-0808">Transferase</keyword>
<keyword evidence="3" id="KW-0489">Methyltransferase</keyword>
<dbReference type="EMBL" id="JAAKZY010000188">
    <property type="protein sequence ID" value="NGO13433.1"/>
    <property type="molecule type" value="Genomic_DNA"/>
</dbReference>
<dbReference type="Pfam" id="PF02384">
    <property type="entry name" value="N6_Mtase"/>
    <property type="match status" value="1"/>
</dbReference>
<dbReference type="InterPro" id="IPR052916">
    <property type="entry name" value="Type-I_RE_MTase_Subunit"/>
</dbReference>
<dbReference type="PANTHER" id="PTHR42998">
    <property type="entry name" value="TYPE I RESTRICTION ENZYME HINDVIIP M PROTEIN-RELATED"/>
    <property type="match status" value="1"/>
</dbReference>
<feature type="domain" description="DNA methylase adenine-specific" evidence="2">
    <location>
        <begin position="210"/>
        <end position="518"/>
    </location>
</feature>
<name>A0A6G4VI37_9ACTN</name>
<accession>A0A6G4VI37</accession>
<dbReference type="InterPro" id="IPR002052">
    <property type="entry name" value="DNA_methylase_N6_adenine_CS"/>
</dbReference>
<dbReference type="SUPFAM" id="SSF53335">
    <property type="entry name" value="S-adenosyl-L-methionine-dependent methyltransferases"/>
    <property type="match status" value="1"/>
</dbReference>
<evidence type="ECO:0000256" key="1">
    <source>
        <dbReference type="ARBA" id="ARBA00022747"/>
    </source>
</evidence>
<dbReference type="GO" id="GO:0032259">
    <property type="term" value="P:methylation"/>
    <property type="evidence" value="ECO:0007669"/>
    <property type="project" value="UniProtKB-KW"/>
</dbReference>
<gene>
    <name evidence="3" type="ORF">G5C60_39020</name>
</gene>
<reference evidence="3 4" key="1">
    <citation type="submission" date="2020-02" db="EMBL/GenBank/DDBJ databases">
        <title>Whole-genome analyses of novel actinobacteria.</title>
        <authorList>
            <person name="Sahin N."/>
            <person name="Gencbay T."/>
        </authorList>
    </citation>
    <scope>NUCLEOTIDE SEQUENCE [LARGE SCALE GENOMIC DNA]</scope>
    <source>
        <strain evidence="3 4">HC44</strain>
    </source>
</reference>
<keyword evidence="1" id="KW-0680">Restriction system</keyword>
<organism evidence="3 4">
    <name type="scientific">Streptomyces scabichelini</name>
    <dbReference type="NCBI Taxonomy" id="2711217"/>
    <lineage>
        <taxon>Bacteria</taxon>
        <taxon>Bacillati</taxon>
        <taxon>Actinomycetota</taxon>
        <taxon>Actinomycetes</taxon>
        <taxon>Kitasatosporales</taxon>
        <taxon>Streptomycetaceae</taxon>
        <taxon>Streptomyces</taxon>
    </lineage>
</organism>
<evidence type="ECO:0000259" key="2">
    <source>
        <dbReference type="Pfam" id="PF02384"/>
    </source>
</evidence>
<dbReference type="GO" id="GO:0009307">
    <property type="term" value="P:DNA restriction-modification system"/>
    <property type="evidence" value="ECO:0007669"/>
    <property type="project" value="UniProtKB-KW"/>
</dbReference>
<protein>
    <submittedName>
        <fullName evidence="3">N-6 DNA methylase</fullName>
    </submittedName>
</protein>
<dbReference type="GO" id="GO:0003677">
    <property type="term" value="F:DNA binding"/>
    <property type="evidence" value="ECO:0007669"/>
    <property type="project" value="InterPro"/>
</dbReference>
<proteinExistence type="predicted"/>
<comment type="caution">
    <text evidence="3">The sequence shown here is derived from an EMBL/GenBank/DDBJ whole genome shotgun (WGS) entry which is preliminary data.</text>
</comment>
<dbReference type="InterPro" id="IPR029063">
    <property type="entry name" value="SAM-dependent_MTases_sf"/>
</dbReference>
<dbReference type="PROSITE" id="PS00092">
    <property type="entry name" value="N6_MTASE"/>
    <property type="match status" value="1"/>
</dbReference>